<dbReference type="EMBL" id="JACXVP010000004">
    <property type="protein sequence ID" value="KAG5609876.1"/>
    <property type="molecule type" value="Genomic_DNA"/>
</dbReference>
<keyword evidence="3" id="KW-1185">Reference proteome</keyword>
<protein>
    <submittedName>
        <fullName evidence="2">Uncharacterized protein</fullName>
    </submittedName>
</protein>
<name>A0A9J5ZEC7_SOLCO</name>
<sequence>MGQSSKPSKRRAIMKEASEIPISKRAKKMVRIRHNHMAVRKNKSDDGAISESEVIETVASKFDGPRITKGHAPDTSNYPTSRPQKSNLR</sequence>
<evidence type="ECO:0000313" key="3">
    <source>
        <dbReference type="Proteomes" id="UP000824120"/>
    </source>
</evidence>
<reference evidence="2 3" key="1">
    <citation type="submission" date="2020-09" db="EMBL/GenBank/DDBJ databases">
        <title>De no assembly of potato wild relative species, Solanum commersonii.</title>
        <authorList>
            <person name="Cho K."/>
        </authorList>
    </citation>
    <scope>NUCLEOTIDE SEQUENCE [LARGE SCALE GENOMIC DNA]</scope>
    <source>
        <strain evidence="2">LZ3.2</strain>
        <tissue evidence="2">Leaf</tissue>
    </source>
</reference>
<comment type="caution">
    <text evidence="2">The sequence shown here is derived from an EMBL/GenBank/DDBJ whole genome shotgun (WGS) entry which is preliminary data.</text>
</comment>
<dbReference type="AlphaFoldDB" id="A0A9J5ZEC7"/>
<evidence type="ECO:0000313" key="2">
    <source>
        <dbReference type="EMBL" id="KAG5609876.1"/>
    </source>
</evidence>
<feature type="compositionally biased region" description="Polar residues" evidence="1">
    <location>
        <begin position="74"/>
        <end position="89"/>
    </location>
</feature>
<proteinExistence type="predicted"/>
<gene>
    <name evidence="2" type="ORF">H5410_021157</name>
</gene>
<organism evidence="2 3">
    <name type="scientific">Solanum commersonii</name>
    <name type="common">Commerson's wild potato</name>
    <name type="synonym">Commerson's nightshade</name>
    <dbReference type="NCBI Taxonomy" id="4109"/>
    <lineage>
        <taxon>Eukaryota</taxon>
        <taxon>Viridiplantae</taxon>
        <taxon>Streptophyta</taxon>
        <taxon>Embryophyta</taxon>
        <taxon>Tracheophyta</taxon>
        <taxon>Spermatophyta</taxon>
        <taxon>Magnoliopsida</taxon>
        <taxon>eudicotyledons</taxon>
        <taxon>Gunneridae</taxon>
        <taxon>Pentapetalae</taxon>
        <taxon>asterids</taxon>
        <taxon>lamiids</taxon>
        <taxon>Solanales</taxon>
        <taxon>Solanaceae</taxon>
        <taxon>Solanoideae</taxon>
        <taxon>Solaneae</taxon>
        <taxon>Solanum</taxon>
    </lineage>
</organism>
<feature type="region of interest" description="Disordered" evidence="1">
    <location>
        <begin position="60"/>
        <end position="89"/>
    </location>
</feature>
<accession>A0A9J5ZEC7</accession>
<evidence type="ECO:0000256" key="1">
    <source>
        <dbReference type="SAM" id="MobiDB-lite"/>
    </source>
</evidence>
<dbReference type="Proteomes" id="UP000824120">
    <property type="component" value="Chromosome 4"/>
</dbReference>